<dbReference type="SUPFAM" id="SSF56349">
    <property type="entry name" value="DNA breaking-rejoining enzymes"/>
    <property type="match status" value="1"/>
</dbReference>
<dbReference type="STRING" id="1298851.TST_0494"/>
<dbReference type="RefSeq" id="WP_068549224.1">
    <property type="nucleotide sequence ID" value="NZ_AP013035.1"/>
</dbReference>
<dbReference type="PANTHER" id="PTHR30349:SF64">
    <property type="entry name" value="PROPHAGE INTEGRASE INTD-RELATED"/>
    <property type="match status" value="1"/>
</dbReference>
<comment type="similarity">
    <text evidence="1">Belongs to the 'phage' integrase family.</text>
</comment>
<dbReference type="Pfam" id="PF00589">
    <property type="entry name" value="Phage_integrase"/>
    <property type="match status" value="1"/>
</dbReference>
<name>A0A0S3QSK5_THET7</name>
<keyword evidence="4" id="KW-0233">DNA recombination</keyword>
<dbReference type="PROSITE" id="PS51900">
    <property type="entry name" value="CB"/>
    <property type="match status" value="1"/>
</dbReference>
<dbReference type="InterPro" id="IPR013762">
    <property type="entry name" value="Integrase-like_cat_sf"/>
</dbReference>
<dbReference type="CDD" id="cd00796">
    <property type="entry name" value="INT_Rci_Hp1_C"/>
    <property type="match status" value="1"/>
</dbReference>
<evidence type="ECO:0000313" key="8">
    <source>
        <dbReference type="EMBL" id="BAT71301.1"/>
    </source>
</evidence>
<evidence type="ECO:0000256" key="5">
    <source>
        <dbReference type="PROSITE-ProRule" id="PRU01248"/>
    </source>
</evidence>
<dbReference type="GO" id="GO:0015074">
    <property type="term" value="P:DNA integration"/>
    <property type="evidence" value="ECO:0007669"/>
    <property type="project" value="UniProtKB-KW"/>
</dbReference>
<evidence type="ECO:0000256" key="4">
    <source>
        <dbReference type="ARBA" id="ARBA00023172"/>
    </source>
</evidence>
<dbReference type="Pfam" id="PF14659">
    <property type="entry name" value="Phage_int_SAM_3"/>
    <property type="match status" value="1"/>
</dbReference>
<evidence type="ECO:0000256" key="3">
    <source>
        <dbReference type="ARBA" id="ARBA00023125"/>
    </source>
</evidence>
<evidence type="ECO:0000259" key="7">
    <source>
        <dbReference type="PROSITE" id="PS51900"/>
    </source>
</evidence>
<dbReference type="InterPro" id="IPR010998">
    <property type="entry name" value="Integrase_recombinase_N"/>
</dbReference>
<dbReference type="EMBL" id="AP013035">
    <property type="protein sequence ID" value="BAT71301.1"/>
    <property type="molecule type" value="Genomic_DNA"/>
</dbReference>
<evidence type="ECO:0000256" key="2">
    <source>
        <dbReference type="ARBA" id="ARBA00022908"/>
    </source>
</evidence>
<evidence type="ECO:0000256" key="1">
    <source>
        <dbReference type="ARBA" id="ARBA00008857"/>
    </source>
</evidence>
<dbReference type="InterPro" id="IPR050090">
    <property type="entry name" value="Tyrosine_recombinase_XerCD"/>
</dbReference>
<dbReference type="GO" id="GO:0006310">
    <property type="term" value="P:DNA recombination"/>
    <property type="evidence" value="ECO:0007669"/>
    <property type="project" value="UniProtKB-KW"/>
</dbReference>
<keyword evidence="9" id="KW-1185">Reference proteome</keyword>
<protein>
    <submittedName>
        <fullName evidence="8">Integrase/recombinase XerD</fullName>
    </submittedName>
</protein>
<gene>
    <name evidence="8" type="ORF">TST_0494</name>
</gene>
<keyword evidence="2" id="KW-0229">DNA integration</keyword>
<dbReference type="OrthoDB" id="9785687at2"/>
<dbReference type="PANTHER" id="PTHR30349">
    <property type="entry name" value="PHAGE INTEGRASE-RELATED"/>
    <property type="match status" value="1"/>
</dbReference>
<dbReference type="PROSITE" id="PS51898">
    <property type="entry name" value="TYR_RECOMBINASE"/>
    <property type="match status" value="1"/>
</dbReference>
<dbReference type="AlphaFoldDB" id="A0A0S3QSK5"/>
<dbReference type="GO" id="GO:0003677">
    <property type="term" value="F:DNA binding"/>
    <property type="evidence" value="ECO:0007669"/>
    <property type="project" value="UniProtKB-UniRule"/>
</dbReference>
<reference evidence="9" key="1">
    <citation type="journal article" date="2018" name="Science">
        <title>A primordial and reversible TCA cycle in a facultatively chemolithoautotrophic thermophile.</title>
        <authorList>
            <person name="Nunoura T."/>
            <person name="Chikaraishi Y."/>
            <person name="Izaki R."/>
            <person name="Suwa T."/>
            <person name="Sato T."/>
            <person name="Harada T."/>
            <person name="Mori K."/>
            <person name="Kato Y."/>
            <person name="Miyazaki M."/>
            <person name="Shimamura S."/>
            <person name="Yanagawa K."/>
            <person name="Shuto A."/>
            <person name="Ohkouchi N."/>
            <person name="Fujita N."/>
            <person name="Takaki Y."/>
            <person name="Atomi H."/>
            <person name="Takai K."/>
        </authorList>
    </citation>
    <scope>NUCLEOTIDE SEQUENCE [LARGE SCALE GENOMIC DNA]</scope>
    <source>
        <strain evidence="9">DSM 17441 / JCM 13301 / NBRC 103674 / ABI70S6</strain>
    </source>
</reference>
<dbReference type="KEGG" id="ttk:TST_0494"/>
<evidence type="ECO:0000259" key="6">
    <source>
        <dbReference type="PROSITE" id="PS51898"/>
    </source>
</evidence>
<dbReference type="InterPro" id="IPR011010">
    <property type="entry name" value="DNA_brk_join_enz"/>
</dbReference>
<feature type="domain" description="Tyr recombinase" evidence="6">
    <location>
        <begin position="202"/>
        <end position="373"/>
    </location>
</feature>
<dbReference type="Gene3D" id="1.10.443.10">
    <property type="entry name" value="Intergrase catalytic core"/>
    <property type="match status" value="1"/>
</dbReference>
<evidence type="ECO:0000313" key="9">
    <source>
        <dbReference type="Proteomes" id="UP000063234"/>
    </source>
</evidence>
<accession>A0A0S3QSK5</accession>
<dbReference type="InterPro" id="IPR044068">
    <property type="entry name" value="CB"/>
</dbReference>
<feature type="domain" description="Core-binding (CB)" evidence="7">
    <location>
        <begin position="90"/>
        <end position="180"/>
    </location>
</feature>
<dbReference type="InterPro" id="IPR002104">
    <property type="entry name" value="Integrase_catalytic"/>
</dbReference>
<dbReference type="InterPro" id="IPR004107">
    <property type="entry name" value="Integrase_SAM-like_N"/>
</dbReference>
<keyword evidence="3 5" id="KW-0238">DNA-binding</keyword>
<dbReference type="Gene3D" id="1.10.150.130">
    <property type="match status" value="1"/>
</dbReference>
<dbReference type="Proteomes" id="UP000063234">
    <property type="component" value="Chromosome"/>
</dbReference>
<sequence>MAIFWLCPKCKQGQVYHHKKVCPKCGFDSSRYPGREFYVEVNYKDEHGKRRRLRRKVPIPNATLQDAQKYELELKQKLKGESVLVKGKLPFSTFWEEEYIHHCRLHNSPSTVKRKQQVYEHWLKPYFGSKRLDAINKRSVEQFLVWRSQQLNKDSRGGMPTTNEIRHTLAVLKHALGLAAKWGYIDKNPASGVSVKPEDPISKRHFLTEEEIDRVVQHLPPPIRFLVQFMTYTGLRYRDAANLTWSQVDLENRVVKVKMEKTERVLVIPLCNKAVQALEEAKLYKKPDSDFVFPNPQTGKPYTRINKGFKSALKKAGLSTEIRVHDLRHSYAKLALDAGVPLQVLRELLGHANIQTTLVYTHITLDNKRAAVELLDNPEKRLRLIESK</sequence>
<proteinExistence type="inferred from homology"/>
<organism evidence="8 9">
    <name type="scientific">Thermosulfidibacter takaii (strain DSM 17441 / JCM 13301 / NBRC 103674 / ABI70S6)</name>
    <dbReference type="NCBI Taxonomy" id="1298851"/>
    <lineage>
        <taxon>Bacteria</taxon>
        <taxon>Pseudomonadati</taxon>
        <taxon>Thermosulfidibacterota</taxon>
        <taxon>Thermosulfidibacteria</taxon>
        <taxon>Thermosulfidibacterales</taxon>
        <taxon>Thermosulfidibacteraceae</taxon>
    </lineage>
</organism>